<evidence type="ECO:0000259" key="9">
    <source>
        <dbReference type="Pfam" id="PF00125"/>
    </source>
</evidence>
<dbReference type="CDD" id="cd22911">
    <property type="entry name" value="HFD_H3"/>
    <property type="match status" value="1"/>
</dbReference>
<dbReference type="GO" id="GO:0046982">
    <property type="term" value="F:protein heterodimerization activity"/>
    <property type="evidence" value="ECO:0007669"/>
    <property type="project" value="InterPro"/>
</dbReference>
<dbReference type="GO" id="GO:0000786">
    <property type="term" value="C:nucleosome"/>
    <property type="evidence" value="ECO:0007669"/>
    <property type="project" value="UniProtKB-KW"/>
</dbReference>
<dbReference type="GO" id="GO:0003677">
    <property type="term" value="F:DNA binding"/>
    <property type="evidence" value="ECO:0007669"/>
    <property type="project" value="UniProtKB-KW"/>
</dbReference>
<feature type="domain" description="Core Histone H2A/H2B/H3" evidence="9">
    <location>
        <begin position="225"/>
        <end position="314"/>
    </location>
</feature>
<dbReference type="GO" id="GO:0005634">
    <property type="term" value="C:nucleus"/>
    <property type="evidence" value="ECO:0007669"/>
    <property type="project" value="UniProtKB-SubCell"/>
</dbReference>
<evidence type="ECO:0000256" key="8">
    <source>
        <dbReference type="SAM" id="MobiDB-lite"/>
    </source>
</evidence>
<evidence type="ECO:0000256" key="7">
    <source>
        <dbReference type="ARBA" id="ARBA00023269"/>
    </source>
</evidence>
<accession>A0A9Q1AQ35</accession>
<comment type="subcellular location">
    <subcellularLocation>
        <location evidence="2">Chromosome</location>
    </subcellularLocation>
    <subcellularLocation>
        <location evidence="1">Nucleus</location>
    </subcellularLocation>
</comment>
<evidence type="ECO:0000313" key="10">
    <source>
        <dbReference type="EMBL" id="KAJ7303389.1"/>
    </source>
</evidence>
<keyword evidence="4" id="KW-0158">Chromosome</keyword>
<dbReference type="PANTHER" id="PTHR45810:SF1">
    <property type="entry name" value="HISTONE H3-LIKE CENTROMERIC PROTEIN A"/>
    <property type="match status" value="1"/>
</dbReference>
<dbReference type="Gene3D" id="1.10.20.10">
    <property type="entry name" value="Histone, subunit A"/>
    <property type="match status" value="1"/>
</dbReference>
<dbReference type="SMART" id="SM00428">
    <property type="entry name" value="H3"/>
    <property type="match status" value="1"/>
</dbReference>
<evidence type="ECO:0000256" key="6">
    <source>
        <dbReference type="ARBA" id="ARBA00023242"/>
    </source>
</evidence>
<evidence type="ECO:0000256" key="3">
    <source>
        <dbReference type="ARBA" id="ARBA00010343"/>
    </source>
</evidence>
<dbReference type="PANTHER" id="PTHR45810">
    <property type="entry name" value="HISTONE H3.2"/>
    <property type="match status" value="1"/>
</dbReference>
<dbReference type="FunFam" id="1.10.20.10:FF:000085">
    <property type="entry name" value="Histone H3.2"/>
    <property type="match status" value="1"/>
</dbReference>
<keyword evidence="5" id="KW-0238">DNA-binding</keyword>
<keyword evidence="7" id="KW-0544">Nucleosome core</keyword>
<dbReference type="OrthoDB" id="842664at2759"/>
<keyword evidence="6" id="KW-0539">Nucleus</keyword>
<organism evidence="10 11">
    <name type="scientific">Phrynocephalus forsythii</name>
    <dbReference type="NCBI Taxonomy" id="171643"/>
    <lineage>
        <taxon>Eukaryota</taxon>
        <taxon>Metazoa</taxon>
        <taxon>Chordata</taxon>
        <taxon>Craniata</taxon>
        <taxon>Vertebrata</taxon>
        <taxon>Euteleostomi</taxon>
        <taxon>Lepidosauria</taxon>
        <taxon>Squamata</taxon>
        <taxon>Bifurcata</taxon>
        <taxon>Unidentata</taxon>
        <taxon>Episquamata</taxon>
        <taxon>Toxicofera</taxon>
        <taxon>Iguania</taxon>
        <taxon>Acrodonta</taxon>
        <taxon>Agamidae</taxon>
        <taxon>Agaminae</taxon>
        <taxon>Phrynocephalus</taxon>
    </lineage>
</organism>
<comment type="caution">
    <text evidence="10">The sequence shown here is derived from an EMBL/GenBank/DDBJ whole genome shotgun (WGS) entry which is preliminary data.</text>
</comment>
<dbReference type="Proteomes" id="UP001142489">
    <property type="component" value="Unassembled WGS sequence"/>
</dbReference>
<dbReference type="Pfam" id="PF00125">
    <property type="entry name" value="Histone"/>
    <property type="match status" value="1"/>
</dbReference>
<sequence>MVDPLPSLPLGAIGGGGGVAALHPRGSPAKQRELSPGRKMEAKDPPVPKGKGKLAAGGKDLRIVQVETIGEILTEGSPPQIKQEPNESSQEFCKAAFQKGLDYPALPSLVVLGEADGSCSSKQLEHIGLKKVATSEDADGLPTDSPESELDPSDIVKVELPMDGDGGHDQPQYILGQGAGLHEGMYSGVRKKVALNSLPKPQKIQPKEKTHRCQYCRSRRRRYRPGQRAMLEIRKYQKSTNLLIQKLPFARVVREICLDYTRGVDMQWQAMALLALQEAAEAFLVYLMEDAYLCAIHAKRVTLYPKDIQLARRIRGIQQGLG</sequence>
<evidence type="ECO:0000256" key="4">
    <source>
        <dbReference type="ARBA" id="ARBA00022454"/>
    </source>
</evidence>
<evidence type="ECO:0000256" key="5">
    <source>
        <dbReference type="ARBA" id="ARBA00023125"/>
    </source>
</evidence>
<dbReference type="SUPFAM" id="SSF47113">
    <property type="entry name" value="Histone-fold"/>
    <property type="match status" value="1"/>
</dbReference>
<evidence type="ECO:0000256" key="1">
    <source>
        <dbReference type="ARBA" id="ARBA00004123"/>
    </source>
</evidence>
<dbReference type="InterPro" id="IPR009072">
    <property type="entry name" value="Histone-fold"/>
</dbReference>
<protein>
    <recommendedName>
        <fullName evidence="9">Core Histone H2A/H2B/H3 domain-containing protein</fullName>
    </recommendedName>
</protein>
<dbReference type="InterPro" id="IPR007125">
    <property type="entry name" value="H2A/H2B/H3"/>
</dbReference>
<evidence type="ECO:0000256" key="2">
    <source>
        <dbReference type="ARBA" id="ARBA00004286"/>
    </source>
</evidence>
<dbReference type="EMBL" id="JAPFRF010000024">
    <property type="protein sequence ID" value="KAJ7303389.1"/>
    <property type="molecule type" value="Genomic_DNA"/>
</dbReference>
<feature type="region of interest" description="Disordered" evidence="8">
    <location>
        <begin position="1"/>
        <end position="56"/>
    </location>
</feature>
<feature type="compositionally biased region" description="Basic and acidic residues" evidence="8">
    <location>
        <begin position="30"/>
        <end position="46"/>
    </location>
</feature>
<evidence type="ECO:0000313" key="11">
    <source>
        <dbReference type="Proteomes" id="UP001142489"/>
    </source>
</evidence>
<reference evidence="10" key="1">
    <citation type="journal article" date="2023" name="DNA Res.">
        <title>Chromosome-level genome assembly of Phrynocephalus forsythii using third-generation DNA sequencing and Hi-C analysis.</title>
        <authorList>
            <person name="Qi Y."/>
            <person name="Zhao W."/>
            <person name="Zhao Y."/>
            <person name="Niu C."/>
            <person name="Cao S."/>
            <person name="Zhang Y."/>
        </authorList>
    </citation>
    <scope>NUCLEOTIDE SEQUENCE</scope>
    <source>
        <tissue evidence="10">Muscle</tissue>
    </source>
</reference>
<proteinExistence type="inferred from homology"/>
<name>A0A9Q1AQ35_9SAUR</name>
<gene>
    <name evidence="10" type="ORF">JRQ81_012359</name>
</gene>
<feature type="compositionally biased region" description="Low complexity" evidence="8">
    <location>
        <begin position="1"/>
        <end position="11"/>
    </location>
</feature>
<keyword evidence="11" id="KW-1185">Reference proteome</keyword>
<dbReference type="GO" id="GO:0030527">
    <property type="term" value="F:structural constituent of chromatin"/>
    <property type="evidence" value="ECO:0007669"/>
    <property type="project" value="InterPro"/>
</dbReference>
<dbReference type="InterPro" id="IPR000164">
    <property type="entry name" value="Histone_H3/CENP-A"/>
</dbReference>
<dbReference type="AlphaFoldDB" id="A0A9Q1AQ35"/>
<comment type="similarity">
    <text evidence="3">Belongs to the histone H3 family.</text>
</comment>